<keyword evidence="7" id="KW-0966">Cell projection</keyword>
<dbReference type="Gene3D" id="2.30.110.10">
    <property type="entry name" value="Electron Transport, Fmn-binding Protein, Chain A"/>
    <property type="match status" value="1"/>
</dbReference>
<dbReference type="InterPro" id="IPR009926">
    <property type="entry name" value="T3SS_YcgR_PilZN"/>
</dbReference>
<protein>
    <submittedName>
        <fullName evidence="7">Flagellar brake protein</fullName>
    </submittedName>
</protein>
<accession>A0A6L5JXS1</accession>
<comment type="caution">
    <text evidence="7">The sequence shown here is derived from an EMBL/GenBank/DDBJ whole genome shotgun (WGS) entry which is preliminary data.</text>
</comment>
<name>A0A6L5JXS1_RHOTE</name>
<evidence type="ECO:0000313" key="8">
    <source>
        <dbReference type="Proteomes" id="UP000480275"/>
    </source>
</evidence>
<dbReference type="EMBL" id="WIXJ01000006">
    <property type="protein sequence ID" value="MQY52019.1"/>
    <property type="molecule type" value="Genomic_DNA"/>
</dbReference>
<feature type="domain" description="Type III secretion system flagellar brake protein YcgR PilZN" evidence="6">
    <location>
        <begin position="87"/>
        <end position="172"/>
    </location>
</feature>
<dbReference type="OrthoDB" id="8526570at2"/>
<evidence type="ECO:0000259" key="5">
    <source>
        <dbReference type="Pfam" id="PF07238"/>
    </source>
</evidence>
<feature type="domain" description="PilZ" evidence="5">
    <location>
        <begin position="181"/>
        <end position="294"/>
    </location>
</feature>
<reference evidence="7 8" key="1">
    <citation type="submission" date="2019-10" db="EMBL/GenBank/DDBJ databases">
        <title>Whole-genome sequence of the purple nonsulfur photosynthetic bacterium Rhodocyclus tenuis.</title>
        <authorList>
            <person name="Kyndt J.A."/>
            <person name="Meyer T.E."/>
        </authorList>
    </citation>
    <scope>NUCLEOTIDE SEQUENCE [LARGE SCALE GENOMIC DNA]</scope>
    <source>
        <strain evidence="7 8">DSM 110</strain>
    </source>
</reference>
<evidence type="ECO:0000256" key="2">
    <source>
        <dbReference type="ARBA" id="ARBA00022741"/>
    </source>
</evidence>
<feature type="compositionally biased region" description="Acidic residues" evidence="4">
    <location>
        <begin position="58"/>
        <end position="68"/>
    </location>
</feature>
<evidence type="ECO:0000259" key="6">
    <source>
        <dbReference type="Pfam" id="PF12945"/>
    </source>
</evidence>
<evidence type="ECO:0000313" key="7">
    <source>
        <dbReference type="EMBL" id="MQY52019.1"/>
    </source>
</evidence>
<dbReference type="InterPro" id="IPR009875">
    <property type="entry name" value="PilZ_domain"/>
</dbReference>
<dbReference type="SUPFAM" id="SSF141371">
    <property type="entry name" value="PilZ domain-like"/>
    <property type="match status" value="1"/>
</dbReference>
<dbReference type="Pfam" id="PF07238">
    <property type="entry name" value="PilZ"/>
    <property type="match status" value="1"/>
</dbReference>
<sequence>MNRIPIQKSDITIGKALPWNVFDPQGNRVAAIGDIIHTREHVQLLISTKACRDQPVEPSDDELSDEEITGSNGKQENTFTFEAMKLKVGDRLQIQPPQRLAVDRVIVRLIGYTPNQSLLVSAPRESSGLRMQLVENDKLVVRVFTSQNAFGFPATILKIIKIPYEYLHLSFPYEVKGVVIRTAPRVKTKIVCSVANAAGANDSDDNISGMIVNLSAKGALLASRRAIAEKGESIKLAFRVSLHAIDTVLSINAVVRAQFVEDPPANGSVPLVNHGLEFVDLLPNDTLILQSMIYQQMIEQPHTVL</sequence>
<proteinExistence type="predicted"/>
<dbReference type="GO" id="GO:0035438">
    <property type="term" value="F:cyclic-di-GMP binding"/>
    <property type="evidence" value="ECO:0007669"/>
    <property type="project" value="InterPro"/>
</dbReference>
<keyword evidence="3" id="KW-0975">Bacterial flagellum</keyword>
<evidence type="ECO:0000256" key="1">
    <source>
        <dbReference type="ARBA" id="ARBA00022636"/>
    </source>
</evidence>
<dbReference type="Gene3D" id="2.40.10.220">
    <property type="entry name" value="predicted glycosyltransferase like domains"/>
    <property type="match status" value="1"/>
</dbReference>
<keyword evidence="1" id="KW-0973">c-di-GMP</keyword>
<evidence type="ECO:0000256" key="4">
    <source>
        <dbReference type="SAM" id="MobiDB-lite"/>
    </source>
</evidence>
<gene>
    <name evidence="7" type="ORF">GHK24_09550</name>
</gene>
<keyword evidence="2" id="KW-0547">Nucleotide-binding</keyword>
<keyword evidence="7" id="KW-0282">Flagellum</keyword>
<dbReference type="AlphaFoldDB" id="A0A6L5JXS1"/>
<keyword evidence="7" id="KW-0969">Cilium</keyword>
<dbReference type="Pfam" id="PF12945">
    <property type="entry name" value="PilZNR"/>
    <property type="match status" value="1"/>
</dbReference>
<dbReference type="Proteomes" id="UP000480275">
    <property type="component" value="Unassembled WGS sequence"/>
</dbReference>
<dbReference type="InterPro" id="IPR012349">
    <property type="entry name" value="Split_barrel_FMN-bd"/>
</dbReference>
<evidence type="ECO:0000256" key="3">
    <source>
        <dbReference type="ARBA" id="ARBA00023143"/>
    </source>
</evidence>
<feature type="region of interest" description="Disordered" evidence="4">
    <location>
        <begin position="53"/>
        <end position="74"/>
    </location>
</feature>
<organism evidence="7 8">
    <name type="scientific">Rhodocyclus tenuis</name>
    <name type="common">Rhodospirillum tenue</name>
    <dbReference type="NCBI Taxonomy" id="1066"/>
    <lineage>
        <taxon>Bacteria</taxon>
        <taxon>Pseudomonadati</taxon>
        <taxon>Pseudomonadota</taxon>
        <taxon>Betaproteobacteria</taxon>
        <taxon>Rhodocyclales</taxon>
        <taxon>Rhodocyclaceae</taxon>
        <taxon>Rhodocyclus</taxon>
    </lineage>
</organism>